<organism evidence="14">
    <name type="scientific">hydrothermal vent metagenome</name>
    <dbReference type="NCBI Taxonomy" id="652676"/>
    <lineage>
        <taxon>unclassified sequences</taxon>
        <taxon>metagenomes</taxon>
        <taxon>ecological metagenomes</taxon>
    </lineage>
</organism>
<keyword evidence="9" id="KW-0368">Histidine biosynthesis</keyword>
<dbReference type="NCBIfam" id="NF008058">
    <property type="entry name" value="PRK10792.1"/>
    <property type="match status" value="1"/>
</dbReference>
<dbReference type="HAMAP" id="MF_01576">
    <property type="entry name" value="THF_DHG_CYH"/>
    <property type="match status" value="1"/>
</dbReference>
<dbReference type="GO" id="GO:0005829">
    <property type="term" value="C:cytosol"/>
    <property type="evidence" value="ECO:0007669"/>
    <property type="project" value="TreeGrafter"/>
</dbReference>
<dbReference type="PROSITE" id="PS00767">
    <property type="entry name" value="THF_DHG_CYH_2"/>
    <property type="match status" value="1"/>
</dbReference>
<dbReference type="PRINTS" id="PR00085">
    <property type="entry name" value="THFDHDRGNASE"/>
</dbReference>
<dbReference type="Gene3D" id="3.40.50.720">
    <property type="entry name" value="NAD(P)-binding Rossmann-like Domain"/>
    <property type="match status" value="1"/>
</dbReference>
<evidence type="ECO:0000256" key="11">
    <source>
        <dbReference type="ARBA" id="ARBA00023268"/>
    </source>
</evidence>
<evidence type="ECO:0000313" key="14">
    <source>
        <dbReference type="EMBL" id="VAX19149.1"/>
    </source>
</evidence>
<keyword evidence="7" id="KW-0521">NADP</keyword>
<keyword evidence="11" id="KW-0511">Multifunctional enzyme</keyword>
<dbReference type="GO" id="GO:0009086">
    <property type="term" value="P:methionine biosynthetic process"/>
    <property type="evidence" value="ECO:0007669"/>
    <property type="project" value="UniProtKB-KW"/>
</dbReference>
<evidence type="ECO:0000256" key="9">
    <source>
        <dbReference type="ARBA" id="ARBA00023102"/>
    </source>
</evidence>
<sequence>MAVIIDGKQVAALIRAEIKQEVERIGDSSGEKVGLAVIMVGDFPASKVYVRLKEKACAEAGIVSAQHNLPEDTSMDNLLDLIDTLNADDAVNGILLQLPLPDALDANEALDRIDPRKDVDGFHPLNVGLLSQNLATLAPCTPTGCIELLDRYKIPIEGANAVVVGRSNIVGKPVAAMLLHRNATVTICHSRTKDLGKITSQADILVVAVGRPNSITKGMVKKGAAVIDVGINRLDNKLVGDVDFNGVIDAAGFISPAPGGVGPMTIAMLLSNTVSAYKLQRNLIVSLLDGSGRKRK</sequence>
<evidence type="ECO:0000256" key="5">
    <source>
        <dbReference type="ARBA" id="ARBA00022755"/>
    </source>
</evidence>
<dbReference type="AlphaFoldDB" id="A0A3B1BMG2"/>
<keyword evidence="8 14" id="KW-0560">Oxidoreductase</keyword>
<keyword evidence="4" id="KW-0028">Amino-acid biosynthesis</keyword>
<proteinExistence type="inferred from homology"/>
<reference evidence="14" key="1">
    <citation type="submission" date="2018-06" db="EMBL/GenBank/DDBJ databases">
        <authorList>
            <person name="Zhirakovskaya E."/>
        </authorList>
    </citation>
    <scope>NUCLEOTIDE SEQUENCE</scope>
</reference>
<dbReference type="EC" id="3.5.4.9" evidence="14"/>
<evidence type="ECO:0000256" key="6">
    <source>
        <dbReference type="ARBA" id="ARBA00022801"/>
    </source>
</evidence>
<evidence type="ECO:0000256" key="2">
    <source>
        <dbReference type="ARBA" id="ARBA00011738"/>
    </source>
</evidence>
<dbReference type="GO" id="GO:0004488">
    <property type="term" value="F:methylenetetrahydrofolate dehydrogenase (NADP+) activity"/>
    <property type="evidence" value="ECO:0007669"/>
    <property type="project" value="UniProtKB-EC"/>
</dbReference>
<keyword evidence="6 14" id="KW-0378">Hydrolase</keyword>
<keyword evidence="10" id="KW-0486">Methionine biosynthesis</keyword>
<evidence type="ECO:0000259" key="12">
    <source>
        <dbReference type="Pfam" id="PF00763"/>
    </source>
</evidence>
<gene>
    <name evidence="14" type="ORF">MNBD_NITROSPINAE03-1801</name>
</gene>
<evidence type="ECO:0000256" key="10">
    <source>
        <dbReference type="ARBA" id="ARBA00023167"/>
    </source>
</evidence>
<feature type="domain" description="Tetrahydrofolate dehydrogenase/cyclohydrolase NAD(P)-binding" evidence="13">
    <location>
        <begin position="139"/>
        <end position="280"/>
    </location>
</feature>
<dbReference type="EMBL" id="UOGB01000135">
    <property type="protein sequence ID" value="VAX19149.1"/>
    <property type="molecule type" value="Genomic_DNA"/>
</dbReference>
<comment type="subunit">
    <text evidence="2">Homodimer.</text>
</comment>
<dbReference type="PANTHER" id="PTHR48099">
    <property type="entry name" value="C-1-TETRAHYDROFOLATE SYNTHASE, CYTOPLASMIC-RELATED"/>
    <property type="match status" value="1"/>
</dbReference>
<keyword evidence="3" id="KW-0554">One-carbon metabolism</keyword>
<accession>A0A3B1BMG2</accession>
<dbReference type="PANTHER" id="PTHR48099:SF5">
    <property type="entry name" value="C-1-TETRAHYDROFOLATE SYNTHASE, CYTOPLASMIC"/>
    <property type="match status" value="1"/>
</dbReference>
<feature type="domain" description="Tetrahydrofolate dehydrogenase/cyclohydrolase catalytic" evidence="12">
    <location>
        <begin position="5"/>
        <end position="120"/>
    </location>
</feature>
<dbReference type="GO" id="GO:0004477">
    <property type="term" value="F:methenyltetrahydrofolate cyclohydrolase activity"/>
    <property type="evidence" value="ECO:0007669"/>
    <property type="project" value="UniProtKB-EC"/>
</dbReference>
<dbReference type="GO" id="GO:0006164">
    <property type="term" value="P:purine nucleotide biosynthetic process"/>
    <property type="evidence" value="ECO:0007669"/>
    <property type="project" value="UniProtKB-KW"/>
</dbReference>
<evidence type="ECO:0000256" key="7">
    <source>
        <dbReference type="ARBA" id="ARBA00022857"/>
    </source>
</evidence>
<dbReference type="InterPro" id="IPR000672">
    <property type="entry name" value="THF_DH/CycHdrlase"/>
</dbReference>
<dbReference type="Pfam" id="PF00763">
    <property type="entry name" value="THF_DHG_CYH"/>
    <property type="match status" value="1"/>
</dbReference>
<dbReference type="CDD" id="cd01080">
    <property type="entry name" value="NAD_bind_m-THF_DH_Cyclohyd"/>
    <property type="match status" value="1"/>
</dbReference>
<dbReference type="GO" id="GO:0035999">
    <property type="term" value="P:tetrahydrofolate interconversion"/>
    <property type="evidence" value="ECO:0007669"/>
    <property type="project" value="TreeGrafter"/>
</dbReference>
<dbReference type="InterPro" id="IPR036291">
    <property type="entry name" value="NAD(P)-bd_dom_sf"/>
</dbReference>
<dbReference type="InterPro" id="IPR020630">
    <property type="entry name" value="THF_DH/CycHdrlase_cat_dom"/>
</dbReference>
<dbReference type="SUPFAM" id="SSF51735">
    <property type="entry name" value="NAD(P)-binding Rossmann-fold domains"/>
    <property type="match status" value="1"/>
</dbReference>
<name>A0A3B1BMG2_9ZZZZ</name>
<dbReference type="NCBIfam" id="NF010783">
    <property type="entry name" value="PRK14186.1"/>
    <property type="match status" value="1"/>
</dbReference>
<evidence type="ECO:0000256" key="1">
    <source>
        <dbReference type="ARBA" id="ARBA00004777"/>
    </source>
</evidence>
<keyword evidence="5" id="KW-0658">Purine biosynthesis</keyword>
<dbReference type="EC" id="1.5.1.5" evidence="14"/>
<dbReference type="InterPro" id="IPR020867">
    <property type="entry name" value="THF_DH/CycHdrlase_CS"/>
</dbReference>
<dbReference type="SUPFAM" id="SSF53223">
    <property type="entry name" value="Aminoacid dehydrogenase-like, N-terminal domain"/>
    <property type="match status" value="1"/>
</dbReference>
<evidence type="ECO:0000259" key="13">
    <source>
        <dbReference type="Pfam" id="PF02882"/>
    </source>
</evidence>
<dbReference type="FunFam" id="3.40.50.10860:FF:000005">
    <property type="entry name" value="C-1-tetrahydrofolate synthase, cytoplasmic, putative"/>
    <property type="match status" value="1"/>
</dbReference>
<protein>
    <submittedName>
        <fullName evidence="14">Methenyltetrahydrofolate cyclohydrolase / Methylenetetrahydrofolate dehydrogenase (NADP+)</fullName>
        <ecNumber evidence="14">1.5.1.5</ecNumber>
        <ecNumber evidence="14">3.5.4.9</ecNumber>
    </submittedName>
</protein>
<dbReference type="InterPro" id="IPR020631">
    <property type="entry name" value="THF_DH/CycHdrlase_NAD-bd_dom"/>
</dbReference>
<evidence type="ECO:0000256" key="8">
    <source>
        <dbReference type="ARBA" id="ARBA00023002"/>
    </source>
</evidence>
<evidence type="ECO:0000256" key="3">
    <source>
        <dbReference type="ARBA" id="ARBA00022563"/>
    </source>
</evidence>
<dbReference type="Pfam" id="PF02882">
    <property type="entry name" value="THF_DHG_CYH_C"/>
    <property type="match status" value="1"/>
</dbReference>
<dbReference type="GO" id="GO:0000105">
    <property type="term" value="P:L-histidine biosynthetic process"/>
    <property type="evidence" value="ECO:0007669"/>
    <property type="project" value="UniProtKB-KW"/>
</dbReference>
<dbReference type="Gene3D" id="3.40.50.10860">
    <property type="entry name" value="Leucine Dehydrogenase, chain A, domain 1"/>
    <property type="match status" value="1"/>
</dbReference>
<dbReference type="InterPro" id="IPR046346">
    <property type="entry name" value="Aminoacid_DH-like_N_sf"/>
</dbReference>
<evidence type="ECO:0000256" key="4">
    <source>
        <dbReference type="ARBA" id="ARBA00022605"/>
    </source>
</evidence>
<dbReference type="FunFam" id="3.40.50.720:FF:000094">
    <property type="entry name" value="Bifunctional protein FolD"/>
    <property type="match status" value="1"/>
</dbReference>
<comment type="pathway">
    <text evidence="1">One-carbon metabolism; tetrahydrofolate interconversion.</text>
</comment>